<reference evidence="2" key="1">
    <citation type="journal article" date="2019" name="Int. J. Syst. Evol. Microbiol.">
        <title>The Global Catalogue of Microorganisms (GCM) 10K type strain sequencing project: providing services to taxonomists for standard genome sequencing and annotation.</title>
        <authorList>
            <consortium name="The Broad Institute Genomics Platform"/>
            <consortium name="The Broad Institute Genome Sequencing Center for Infectious Disease"/>
            <person name="Wu L."/>
            <person name="Ma J."/>
        </authorList>
    </citation>
    <scope>NUCLEOTIDE SEQUENCE [LARGE SCALE GENOMIC DNA]</scope>
    <source>
        <strain evidence="2">JCM 9650</strain>
    </source>
</reference>
<gene>
    <name evidence="1" type="ORF">GCM10010478_58020</name>
</gene>
<evidence type="ECO:0008006" key="3">
    <source>
        <dbReference type="Google" id="ProtNLM"/>
    </source>
</evidence>
<name>A0ABP6JUY8_9ACTN</name>
<dbReference type="Proteomes" id="UP001501423">
    <property type="component" value="Unassembled WGS sequence"/>
</dbReference>
<dbReference type="RefSeq" id="WP_086704799.1">
    <property type="nucleotide sequence ID" value="NZ_BAAAVA010000105.1"/>
</dbReference>
<accession>A0ABP6JUY8</accession>
<dbReference type="EMBL" id="BAAAVA010000105">
    <property type="protein sequence ID" value="GAA2949419.1"/>
    <property type="molecule type" value="Genomic_DNA"/>
</dbReference>
<comment type="caution">
    <text evidence="1">The sequence shown here is derived from an EMBL/GenBank/DDBJ whole genome shotgun (WGS) entry which is preliminary data.</text>
</comment>
<protein>
    <recommendedName>
        <fullName evidence="3">Secreted protein</fullName>
    </recommendedName>
</protein>
<sequence length="92" mass="9507">MFKSKKMSAVAAVLGGVVLLGIGGGRSVAAESPSTCSDDGQGNVLCRDTGEREFTSKTYGKVRMVNDVRQSCSGERADVSCGTSLSVDGQEL</sequence>
<keyword evidence="2" id="KW-1185">Reference proteome</keyword>
<proteinExistence type="predicted"/>
<evidence type="ECO:0000313" key="1">
    <source>
        <dbReference type="EMBL" id="GAA2949419.1"/>
    </source>
</evidence>
<evidence type="ECO:0000313" key="2">
    <source>
        <dbReference type="Proteomes" id="UP001501423"/>
    </source>
</evidence>
<organism evidence="1 2">
    <name type="scientific">Streptomyces erythrogriseus</name>
    <dbReference type="NCBI Taxonomy" id="284027"/>
    <lineage>
        <taxon>Bacteria</taxon>
        <taxon>Bacillati</taxon>
        <taxon>Actinomycetota</taxon>
        <taxon>Actinomycetes</taxon>
        <taxon>Kitasatosporales</taxon>
        <taxon>Streptomycetaceae</taxon>
        <taxon>Streptomyces</taxon>
        <taxon>Streptomyces griseoincarnatus group</taxon>
    </lineage>
</organism>